<sequence>MLEREGAVRVDLDQADFGYCVGEIEVLVPEGGDMNAALQRITSTAAELGELMCCVCGHLIYTE</sequence>
<dbReference type="SUPFAM" id="SSF55154">
    <property type="entry name" value="CYTH-like phosphatases"/>
    <property type="match status" value="1"/>
</dbReference>
<evidence type="ECO:0000313" key="2">
    <source>
        <dbReference type="Proteomes" id="UP000281406"/>
    </source>
</evidence>
<dbReference type="GO" id="GO:0050333">
    <property type="term" value="F:thiamine triphosphate phosphatase activity"/>
    <property type="evidence" value="ECO:0007669"/>
    <property type="project" value="InterPro"/>
</dbReference>
<organism evidence="1 2">
    <name type="scientific">Anabarilius grahami</name>
    <name type="common">Kanglang fish</name>
    <name type="synonym">Barilius grahami</name>
    <dbReference type="NCBI Taxonomy" id="495550"/>
    <lineage>
        <taxon>Eukaryota</taxon>
        <taxon>Metazoa</taxon>
        <taxon>Chordata</taxon>
        <taxon>Craniata</taxon>
        <taxon>Vertebrata</taxon>
        <taxon>Euteleostomi</taxon>
        <taxon>Actinopterygii</taxon>
        <taxon>Neopterygii</taxon>
        <taxon>Teleostei</taxon>
        <taxon>Ostariophysi</taxon>
        <taxon>Cypriniformes</taxon>
        <taxon>Xenocyprididae</taxon>
        <taxon>Xenocypridinae</taxon>
        <taxon>Xenocypridinae incertae sedis</taxon>
        <taxon>Anabarilius</taxon>
    </lineage>
</organism>
<gene>
    <name evidence="1" type="ORF">DPX16_13872</name>
</gene>
<proteinExistence type="predicted"/>
<accession>A0A3N0XV84</accession>
<dbReference type="OrthoDB" id="442176at2759"/>
<dbReference type="InterPro" id="IPR033469">
    <property type="entry name" value="CYTH-like_dom_sf"/>
</dbReference>
<protein>
    <submittedName>
        <fullName evidence="1">Thiamine-triphosphatase</fullName>
    </submittedName>
</protein>
<evidence type="ECO:0000313" key="1">
    <source>
        <dbReference type="EMBL" id="ROJ70151.1"/>
    </source>
</evidence>
<dbReference type="GO" id="GO:0042357">
    <property type="term" value="P:thiamine diphosphate metabolic process"/>
    <property type="evidence" value="ECO:0007669"/>
    <property type="project" value="TreeGrafter"/>
</dbReference>
<comment type="caution">
    <text evidence="1">The sequence shown here is derived from an EMBL/GenBank/DDBJ whole genome shotgun (WGS) entry which is preliminary data.</text>
</comment>
<name>A0A3N0XV84_ANAGA</name>
<dbReference type="PANTHER" id="PTHR14586">
    <property type="entry name" value="THIAMINE-TRIPHOSPHATASE"/>
    <property type="match status" value="1"/>
</dbReference>
<dbReference type="PANTHER" id="PTHR14586:SF1">
    <property type="entry name" value="THIAMINE-TRIPHOSPHATASE"/>
    <property type="match status" value="1"/>
</dbReference>
<keyword evidence="2" id="KW-1185">Reference proteome</keyword>
<dbReference type="AlphaFoldDB" id="A0A3N0XV84"/>
<dbReference type="GO" id="GO:0000287">
    <property type="term" value="F:magnesium ion binding"/>
    <property type="evidence" value="ECO:0007669"/>
    <property type="project" value="TreeGrafter"/>
</dbReference>
<dbReference type="Proteomes" id="UP000281406">
    <property type="component" value="Unassembled WGS sequence"/>
</dbReference>
<dbReference type="InterPro" id="IPR039582">
    <property type="entry name" value="THTPA"/>
</dbReference>
<dbReference type="Gene3D" id="2.40.320.10">
    <property type="entry name" value="Hypothetical Protein Pfu-838710-001"/>
    <property type="match status" value="1"/>
</dbReference>
<dbReference type="EMBL" id="RJVU01059636">
    <property type="protein sequence ID" value="ROJ70151.1"/>
    <property type="molecule type" value="Genomic_DNA"/>
</dbReference>
<reference evidence="1 2" key="1">
    <citation type="submission" date="2018-10" db="EMBL/GenBank/DDBJ databases">
        <title>Genome assembly for a Yunnan-Guizhou Plateau 3E fish, Anabarilius grahami (Regan), and its evolutionary and genetic applications.</title>
        <authorList>
            <person name="Jiang W."/>
        </authorList>
    </citation>
    <scope>NUCLEOTIDE SEQUENCE [LARGE SCALE GENOMIC DNA]</scope>
    <source>
        <strain evidence="1">AG-KIZ</strain>
        <tissue evidence="1">Muscle</tissue>
    </source>
</reference>